<comment type="caution">
    <text evidence="1">The sequence shown here is derived from an EMBL/GenBank/DDBJ whole genome shotgun (WGS) entry which is preliminary data.</text>
</comment>
<gene>
    <name evidence="1" type="ORF">GGR89_000890</name>
</gene>
<dbReference type="Proteomes" id="UP000531251">
    <property type="component" value="Unassembled WGS sequence"/>
</dbReference>
<name>A0A7X5XYK1_9SPHN</name>
<evidence type="ECO:0000313" key="1">
    <source>
        <dbReference type="EMBL" id="NJB96590.1"/>
    </source>
</evidence>
<keyword evidence="2" id="KW-1185">Reference proteome</keyword>
<dbReference type="RefSeq" id="WP_125975646.1">
    <property type="nucleotide sequence ID" value="NZ_BAAADY010000017.1"/>
</dbReference>
<evidence type="ECO:0000313" key="2">
    <source>
        <dbReference type="Proteomes" id="UP000531251"/>
    </source>
</evidence>
<sequence length="86" mass="9752">MPRFVDSMASREGRFALGTDMVSGQPYLSIPVSNRLADYEEYYRLTDSERVVFESDMVLAAAFAAKCRRREMDDRLILPPGADRGN</sequence>
<dbReference type="EMBL" id="JAATJB010000002">
    <property type="protein sequence ID" value="NJB96590.1"/>
    <property type="molecule type" value="Genomic_DNA"/>
</dbReference>
<organism evidence="1 2">
    <name type="scientific">Sphingomonas trueperi</name>
    <dbReference type="NCBI Taxonomy" id="53317"/>
    <lineage>
        <taxon>Bacteria</taxon>
        <taxon>Pseudomonadati</taxon>
        <taxon>Pseudomonadota</taxon>
        <taxon>Alphaproteobacteria</taxon>
        <taxon>Sphingomonadales</taxon>
        <taxon>Sphingomonadaceae</taxon>
        <taxon>Sphingomonas</taxon>
    </lineage>
</organism>
<protein>
    <submittedName>
        <fullName evidence="1">Uncharacterized protein</fullName>
    </submittedName>
</protein>
<accession>A0A7X5XYK1</accession>
<dbReference type="AlphaFoldDB" id="A0A7X5XYK1"/>
<reference evidence="1 2" key="1">
    <citation type="submission" date="2020-03" db="EMBL/GenBank/DDBJ databases">
        <title>Genomic Encyclopedia of Type Strains, Phase IV (KMG-IV): sequencing the most valuable type-strain genomes for metagenomic binning, comparative biology and taxonomic classification.</title>
        <authorList>
            <person name="Goeker M."/>
        </authorList>
    </citation>
    <scope>NUCLEOTIDE SEQUENCE [LARGE SCALE GENOMIC DNA]</scope>
    <source>
        <strain evidence="1 2">DSM 7225</strain>
    </source>
</reference>
<proteinExistence type="predicted"/>